<dbReference type="GO" id="GO:0005886">
    <property type="term" value="C:plasma membrane"/>
    <property type="evidence" value="ECO:0007669"/>
    <property type="project" value="UniProtKB-SubCell"/>
</dbReference>
<dbReference type="EMBL" id="FOOE01000007">
    <property type="protein sequence ID" value="SFF70086.1"/>
    <property type="molecule type" value="Genomic_DNA"/>
</dbReference>
<dbReference type="STRING" id="1529.SAMN04487885_10743"/>
<keyword evidence="4" id="KW-0997">Cell inner membrane</keyword>
<dbReference type="Proteomes" id="UP000182135">
    <property type="component" value="Unassembled WGS sequence"/>
</dbReference>
<keyword evidence="5" id="KW-0812">Transmembrane</keyword>
<organism evidence="9 10">
    <name type="scientific">Clostridium cadaveris</name>
    <dbReference type="NCBI Taxonomy" id="1529"/>
    <lineage>
        <taxon>Bacteria</taxon>
        <taxon>Bacillati</taxon>
        <taxon>Bacillota</taxon>
        <taxon>Clostridia</taxon>
        <taxon>Eubacteriales</taxon>
        <taxon>Clostridiaceae</taxon>
        <taxon>Clostridium</taxon>
    </lineage>
</organism>
<evidence type="ECO:0000256" key="1">
    <source>
        <dbReference type="ARBA" id="ARBA00004429"/>
    </source>
</evidence>
<gene>
    <name evidence="9" type="ORF">SAMN04487885_10743</name>
</gene>
<proteinExistence type="inferred from homology"/>
<evidence type="ECO:0000313" key="9">
    <source>
        <dbReference type="EMBL" id="SFF70086.1"/>
    </source>
</evidence>
<dbReference type="AlphaFoldDB" id="A0A1I2KYX5"/>
<evidence type="ECO:0000256" key="6">
    <source>
        <dbReference type="ARBA" id="ARBA00022989"/>
    </source>
</evidence>
<name>A0A1I2KYX5_9CLOT</name>
<dbReference type="eggNOG" id="COG2391">
    <property type="taxonomic scope" value="Bacteria"/>
</dbReference>
<keyword evidence="3" id="KW-1003">Cell membrane</keyword>
<dbReference type="InterPro" id="IPR007272">
    <property type="entry name" value="Sulf_transp_TsuA/YedE"/>
</dbReference>
<evidence type="ECO:0000256" key="7">
    <source>
        <dbReference type="ARBA" id="ARBA00023136"/>
    </source>
</evidence>
<dbReference type="PANTHER" id="PTHR30574">
    <property type="entry name" value="INNER MEMBRANE PROTEIN YEDE"/>
    <property type="match status" value="1"/>
</dbReference>
<evidence type="ECO:0000256" key="2">
    <source>
        <dbReference type="ARBA" id="ARBA00022448"/>
    </source>
</evidence>
<protein>
    <submittedName>
        <fullName evidence="9">Sulphur transport</fullName>
    </submittedName>
</protein>
<keyword evidence="7" id="KW-0472">Membrane</keyword>
<evidence type="ECO:0000256" key="3">
    <source>
        <dbReference type="ARBA" id="ARBA00022475"/>
    </source>
</evidence>
<dbReference type="PANTHER" id="PTHR30574:SF1">
    <property type="entry name" value="SULPHUR TRANSPORT DOMAIN-CONTAINING PROTEIN"/>
    <property type="match status" value="1"/>
</dbReference>
<evidence type="ECO:0000256" key="4">
    <source>
        <dbReference type="ARBA" id="ARBA00022519"/>
    </source>
</evidence>
<dbReference type="RefSeq" id="WP_051196387.1">
    <property type="nucleotide sequence ID" value="NZ_BAAACD010000007.1"/>
</dbReference>
<keyword evidence="2" id="KW-0813">Transport</keyword>
<sequence length="319" mass="34818">MILWYLLFGIGFGVILQRSHICFVSAMSDPQITGSTEIFRSILIGILTSSLGITIMKYLSNGALDLLGVSTISIPLMFGAFLFGIGMMLAGTCASGMFIRLAEGCMVHLFTIPSVIIGYLIGTKHYTTLWSNFIVDAPVIFLPHEIGWSAGIVSNILIILLLYLAARKYESSTAISYQSNYLYGAICLGILNVLHFFVLKSTWSITGAFFWFGELSTVKVDSLMAALGPNLRNFGLFLGAFLSVLVCKKFHIQKIRSYKQILKSVIGGLLMGYGACIAGGCNISAFFISAASLSLSAWIFLIFLFMGSFVGIKILYKLL</sequence>
<comment type="similarity">
    <text evidence="8">Belongs to the TsuA/YedE (TC 9.B.102) family.</text>
</comment>
<keyword evidence="10" id="KW-1185">Reference proteome</keyword>
<dbReference type="GeneID" id="90545656"/>
<accession>A0A1I2KYX5</accession>
<dbReference type="OrthoDB" id="9794165at2"/>
<comment type="subcellular location">
    <subcellularLocation>
        <location evidence="1">Cell inner membrane</location>
        <topology evidence="1">Multi-pass membrane protein</topology>
    </subcellularLocation>
</comment>
<reference evidence="9 10" key="1">
    <citation type="submission" date="2016-10" db="EMBL/GenBank/DDBJ databases">
        <authorList>
            <person name="de Groot N.N."/>
        </authorList>
    </citation>
    <scope>NUCLEOTIDE SEQUENCE [LARGE SCALE GENOMIC DNA]</scope>
    <source>
        <strain evidence="9 10">NLAE-zl-G419</strain>
    </source>
</reference>
<keyword evidence="6" id="KW-1133">Transmembrane helix</keyword>
<dbReference type="Pfam" id="PF04143">
    <property type="entry name" value="Sulf_transp"/>
    <property type="match status" value="1"/>
</dbReference>
<evidence type="ECO:0000313" key="10">
    <source>
        <dbReference type="Proteomes" id="UP000182135"/>
    </source>
</evidence>
<evidence type="ECO:0000256" key="8">
    <source>
        <dbReference type="ARBA" id="ARBA00035655"/>
    </source>
</evidence>
<evidence type="ECO:0000256" key="5">
    <source>
        <dbReference type="ARBA" id="ARBA00022692"/>
    </source>
</evidence>